<dbReference type="RefSeq" id="WP_069314349.1">
    <property type="nucleotide sequence ID" value="NZ_MDTU01000005.1"/>
</dbReference>
<protein>
    <submittedName>
        <fullName evidence="2">Uncharacterized protein</fullName>
    </submittedName>
</protein>
<keyword evidence="3" id="KW-1185">Reference proteome</keyword>
<dbReference type="EMBL" id="MDTU01000005">
    <property type="protein sequence ID" value="ODN41212.1"/>
    <property type="molecule type" value="Genomic_DNA"/>
</dbReference>
<reference evidence="2 3" key="1">
    <citation type="submission" date="2016-08" db="EMBL/GenBank/DDBJ databases">
        <title>Draft genome sequence of Candidatus Piscirickettsia litoralis, from seawater.</title>
        <authorList>
            <person name="Wan X."/>
            <person name="Lee A.J."/>
            <person name="Hou S."/>
            <person name="Donachie S.P."/>
        </authorList>
    </citation>
    <scope>NUCLEOTIDE SEQUENCE [LARGE SCALE GENOMIC DNA]</scope>
    <source>
        <strain evidence="2 3">Y2</strain>
    </source>
</reference>
<gene>
    <name evidence="2" type="ORF">BGC07_17515</name>
</gene>
<evidence type="ECO:0000256" key="1">
    <source>
        <dbReference type="SAM" id="MobiDB-lite"/>
    </source>
</evidence>
<proteinExistence type="predicted"/>
<sequence length="401" mass="45302">MLQHFEGDILKTSYSFLSNRIGLSIDSVKAATKRLEVDHQVIKRHIKKVKGEDGGFKSSELYIEINPERLAEITITDPYQSTDPGKLQGRLEKVLKAGKPHDTGDCAEPVKLRGRSNLSPTLENYAVNKDINNNKIINIPPIVPPRVDELLSRSDELLELIKEHDIQHCGLRLEAEAFLTHYTSKPNDITDWHAKFRGWFVNKAMKQVEEKQRASSATCQQENTVEDVDKANPQEKGAQNQKCEMSGGDETTSKKERAKPVPKPEIFKRFFAEYPATRRGGTDAWAWKKWKSLKIDEETGQKMLADVIARKQRDRLWLEGKIFGITRYLKEKIWLTPIDEGINQNANSTRNLSTADLYEQQVYAAAAAEPARPIPNQEGGPGFCKADGSIFDVQQTSDGGW</sequence>
<feature type="compositionally biased region" description="Polar residues" evidence="1">
    <location>
        <begin position="214"/>
        <end position="223"/>
    </location>
</feature>
<organism evidence="2 3">
    <name type="scientific">Piscirickettsia litoralis</name>
    <dbReference type="NCBI Taxonomy" id="1891921"/>
    <lineage>
        <taxon>Bacteria</taxon>
        <taxon>Pseudomonadati</taxon>
        <taxon>Pseudomonadota</taxon>
        <taxon>Gammaproteobacteria</taxon>
        <taxon>Thiotrichales</taxon>
        <taxon>Piscirickettsiaceae</taxon>
        <taxon>Piscirickettsia</taxon>
    </lineage>
</organism>
<accession>A0ABX2ZYX3</accession>
<comment type="caution">
    <text evidence="2">The sequence shown here is derived from an EMBL/GenBank/DDBJ whole genome shotgun (WGS) entry which is preliminary data.</text>
</comment>
<feature type="region of interest" description="Disordered" evidence="1">
    <location>
        <begin position="213"/>
        <end position="260"/>
    </location>
</feature>
<evidence type="ECO:0000313" key="2">
    <source>
        <dbReference type="EMBL" id="ODN41212.1"/>
    </source>
</evidence>
<dbReference type="Proteomes" id="UP000094329">
    <property type="component" value="Unassembled WGS sequence"/>
</dbReference>
<name>A0ABX2ZYX3_9GAMM</name>
<evidence type="ECO:0000313" key="3">
    <source>
        <dbReference type="Proteomes" id="UP000094329"/>
    </source>
</evidence>